<organism evidence="10 11">
    <name type="scientific">Stylophora pistillata</name>
    <name type="common">Smooth cauliflower coral</name>
    <dbReference type="NCBI Taxonomy" id="50429"/>
    <lineage>
        <taxon>Eukaryota</taxon>
        <taxon>Metazoa</taxon>
        <taxon>Cnidaria</taxon>
        <taxon>Anthozoa</taxon>
        <taxon>Hexacorallia</taxon>
        <taxon>Scleractinia</taxon>
        <taxon>Astrocoeniina</taxon>
        <taxon>Pocilloporidae</taxon>
        <taxon>Stylophora</taxon>
    </lineage>
</organism>
<feature type="disulfide bond" evidence="6">
    <location>
        <begin position="107"/>
        <end position="138"/>
    </location>
</feature>
<keyword evidence="8" id="KW-0443">Lipid metabolism</keyword>
<feature type="disulfide bond" evidence="6">
    <location>
        <begin position="75"/>
        <end position="91"/>
    </location>
</feature>
<feature type="binding site" evidence="5">
    <location>
        <position position="78"/>
    </location>
    <ligand>
        <name>Ca(2+)</name>
        <dbReference type="ChEBI" id="CHEBI:29108"/>
    </ligand>
</feature>
<feature type="signal peptide" evidence="8">
    <location>
        <begin position="1"/>
        <end position="19"/>
    </location>
</feature>
<evidence type="ECO:0000256" key="8">
    <source>
        <dbReference type="RuleBase" id="RU361236"/>
    </source>
</evidence>
<dbReference type="InterPro" id="IPR033113">
    <property type="entry name" value="PLA2_histidine"/>
</dbReference>
<comment type="catalytic activity">
    <reaction evidence="8">
        <text>a 1,2-diacyl-sn-glycero-3-phosphocholine + H2O = a 1-acyl-sn-glycero-3-phosphocholine + a fatty acid + H(+)</text>
        <dbReference type="Rhea" id="RHEA:15801"/>
        <dbReference type="ChEBI" id="CHEBI:15377"/>
        <dbReference type="ChEBI" id="CHEBI:15378"/>
        <dbReference type="ChEBI" id="CHEBI:28868"/>
        <dbReference type="ChEBI" id="CHEBI:57643"/>
        <dbReference type="ChEBI" id="CHEBI:58168"/>
        <dbReference type="EC" id="3.1.1.4"/>
    </reaction>
</comment>
<sequence>MERLVFLLHCLAIFQVTMATSPLDQDREGILAQKVESADSPITSPNARSILEFGLMIICGVKRNPLDYNGYGCYCGLGGQGTPVDDVDRCCQIHDACYNAVQNSGACTLDLAIYAMPYDRKGCLGCEPASHYWFFGECRNSLCVCDSEAVQCFQRATFNDAYKDYSQEKC</sequence>
<dbReference type="PROSITE" id="PS00118">
    <property type="entry name" value="PA2_HIS"/>
    <property type="match status" value="1"/>
</dbReference>
<keyword evidence="2 8" id="KW-0964">Secreted</keyword>
<evidence type="ECO:0000256" key="1">
    <source>
        <dbReference type="ARBA" id="ARBA00004613"/>
    </source>
</evidence>
<dbReference type="Proteomes" id="UP000225706">
    <property type="component" value="Unassembled WGS sequence"/>
</dbReference>
<dbReference type="EC" id="3.1.1.4" evidence="8"/>
<evidence type="ECO:0000313" key="11">
    <source>
        <dbReference type="Proteomes" id="UP000225706"/>
    </source>
</evidence>
<comment type="caution">
    <text evidence="10">The sequence shown here is derived from an EMBL/GenBank/DDBJ whole genome shotgun (WGS) entry which is preliminary data.</text>
</comment>
<dbReference type="STRING" id="50429.A0A2B4SDY8"/>
<protein>
    <recommendedName>
        <fullName evidence="8">Phospholipase A2</fullName>
        <ecNumber evidence="8">3.1.1.4</ecNumber>
    </recommendedName>
</protein>
<feature type="disulfide bond" evidence="6">
    <location>
        <begin position="126"/>
        <end position="143"/>
    </location>
</feature>
<feature type="active site" evidence="4">
    <location>
        <position position="146"/>
    </location>
</feature>
<feature type="active site" evidence="4">
    <location>
        <position position="94"/>
    </location>
</feature>
<dbReference type="EMBL" id="LSMT01000090">
    <property type="protein sequence ID" value="PFX28091.1"/>
    <property type="molecule type" value="Genomic_DNA"/>
</dbReference>
<evidence type="ECO:0000256" key="4">
    <source>
        <dbReference type="PIRSR" id="PIRSR601211-1"/>
    </source>
</evidence>
<keyword evidence="3 6" id="KW-1015">Disulfide bond</keyword>
<dbReference type="InterPro" id="IPR036444">
    <property type="entry name" value="PLipase_A2_dom_sf"/>
</dbReference>
<evidence type="ECO:0000256" key="7">
    <source>
        <dbReference type="RuleBase" id="RU003654"/>
    </source>
</evidence>
<comment type="similarity">
    <text evidence="7">Belongs to the phospholipase A2 family.</text>
</comment>
<proteinExistence type="inferred from homology"/>
<reference evidence="11" key="1">
    <citation type="journal article" date="2017" name="bioRxiv">
        <title>Comparative analysis of the genomes of Stylophora pistillata and Acropora digitifera provides evidence for extensive differences between species of corals.</title>
        <authorList>
            <person name="Voolstra C.R."/>
            <person name="Li Y."/>
            <person name="Liew Y.J."/>
            <person name="Baumgarten S."/>
            <person name="Zoccola D."/>
            <person name="Flot J.-F."/>
            <person name="Tambutte S."/>
            <person name="Allemand D."/>
            <person name="Aranda M."/>
        </authorList>
    </citation>
    <scope>NUCLEOTIDE SEQUENCE [LARGE SCALE GENOMIC DNA]</scope>
</reference>
<dbReference type="PANTHER" id="PTHR11716">
    <property type="entry name" value="PHOSPHOLIPASE A2 FAMILY MEMBER"/>
    <property type="match status" value="1"/>
</dbReference>
<feature type="binding site" evidence="5">
    <location>
        <position position="95"/>
    </location>
    <ligand>
        <name>Ca(2+)</name>
        <dbReference type="ChEBI" id="CHEBI:29108"/>
    </ligand>
</feature>
<dbReference type="PANTHER" id="PTHR11716:SF100">
    <property type="entry name" value="PHOSPHOLIPASE A2"/>
    <property type="match status" value="1"/>
</dbReference>
<dbReference type="OrthoDB" id="5841574at2759"/>
<keyword evidence="8" id="KW-0732">Signal</keyword>
<dbReference type="PRINTS" id="PR00389">
    <property type="entry name" value="PHPHLIPASEA2"/>
</dbReference>
<dbReference type="InterPro" id="IPR001211">
    <property type="entry name" value="PLA2"/>
</dbReference>
<keyword evidence="5" id="KW-0479">Metal-binding</keyword>
<feature type="binding site" evidence="5">
    <location>
        <position position="76"/>
    </location>
    <ligand>
        <name>Ca(2+)</name>
        <dbReference type="ChEBI" id="CHEBI:29108"/>
    </ligand>
</feature>
<evidence type="ECO:0000256" key="6">
    <source>
        <dbReference type="PIRSR" id="PIRSR601211-3"/>
    </source>
</evidence>
<dbReference type="GO" id="GO:0050482">
    <property type="term" value="P:arachidonate secretion"/>
    <property type="evidence" value="ECO:0007669"/>
    <property type="project" value="InterPro"/>
</dbReference>
<evidence type="ECO:0000256" key="2">
    <source>
        <dbReference type="ARBA" id="ARBA00022525"/>
    </source>
</evidence>
<feature type="domain" description="Phospholipase A2-like central" evidence="9">
    <location>
        <begin position="49"/>
        <end position="170"/>
    </location>
</feature>
<dbReference type="SUPFAM" id="SSF48619">
    <property type="entry name" value="Phospholipase A2, PLA2"/>
    <property type="match status" value="1"/>
</dbReference>
<evidence type="ECO:0000259" key="9">
    <source>
        <dbReference type="SMART" id="SM00085"/>
    </source>
</evidence>
<name>A0A2B4SDY8_STYPI</name>
<dbReference type="SMART" id="SM00085">
    <property type="entry name" value="PA2c"/>
    <property type="match status" value="1"/>
</dbReference>
<comment type="subcellular location">
    <subcellularLocation>
        <location evidence="1 8">Secreted</location>
    </subcellularLocation>
</comment>
<dbReference type="GO" id="GO:0005576">
    <property type="term" value="C:extracellular region"/>
    <property type="evidence" value="ECO:0007669"/>
    <property type="project" value="UniProtKB-SubCell"/>
</dbReference>
<feature type="chain" id="PRO_5011813016" description="Phospholipase A2" evidence="8">
    <location>
        <begin position="20"/>
        <end position="170"/>
    </location>
</feature>
<evidence type="ECO:0000313" key="10">
    <source>
        <dbReference type="EMBL" id="PFX28091.1"/>
    </source>
</evidence>
<keyword evidence="5 8" id="KW-0106">Calcium</keyword>
<feature type="disulfide bond" evidence="6">
    <location>
        <begin position="97"/>
        <end position="145"/>
    </location>
</feature>
<accession>A0A2B4SDY8</accession>
<dbReference type="AlphaFoldDB" id="A0A2B4SDY8"/>
<evidence type="ECO:0000256" key="3">
    <source>
        <dbReference type="ARBA" id="ARBA00023157"/>
    </source>
</evidence>
<evidence type="ECO:0000256" key="5">
    <source>
        <dbReference type="PIRSR" id="PIRSR601211-2"/>
    </source>
</evidence>
<dbReference type="Gene3D" id="1.20.90.10">
    <property type="entry name" value="Phospholipase A2 domain"/>
    <property type="match status" value="1"/>
</dbReference>
<keyword evidence="8" id="KW-0378">Hydrolase</keyword>
<dbReference type="GO" id="GO:0016042">
    <property type="term" value="P:lipid catabolic process"/>
    <property type="evidence" value="ECO:0007669"/>
    <property type="project" value="InterPro"/>
</dbReference>
<dbReference type="GO" id="GO:0047498">
    <property type="term" value="F:calcium-dependent phospholipase A2 activity"/>
    <property type="evidence" value="ECO:0007669"/>
    <property type="project" value="TreeGrafter"/>
</dbReference>
<feature type="binding site" evidence="5">
    <location>
        <position position="74"/>
    </location>
    <ligand>
        <name>Ca(2+)</name>
        <dbReference type="ChEBI" id="CHEBI:29108"/>
    </ligand>
</feature>
<gene>
    <name evidence="10" type="ORF">AWC38_SpisGene7205</name>
</gene>
<feature type="disulfide bond" evidence="6">
    <location>
        <begin position="90"/>
        <end position="152"/>
    </location>
</feature>
<dbReference type="CDD" id="cd00125">
    <property type="entry name" value="PLA2c"/>
    <property type="match status" value="1"/>
</dbReference>
<comment type="cofactor">
    <cofactor evidence="5">
        <name>Ca(2+)</name>
        <dbReference type="ChEBI" id="CHEBI:29108"/>
    </cofactor>
    <text evidence="5">Binds 1 Ca(2+) ion per subunit.</text>
</comment>
<dbReference type="Pfam" id="PF00068">
    <property type="entry name" value="Phospholip_A2_1"/>
    <property type="match status" value="1"/>
</dbReference>
<dbReference type="GO" id="GO:0006644">
    <property type="term" value="P:phospholipid metabolic process"/>
    <property type="evidence" value="ECO:0007669"/>
    <property type="project" value="InterPro"/>
</dbReference>
<keyword evidence="11" id="KW-1185">Reference proteome</keyword>
<dbReference type="InterPro" id="IPR016090">
    <property type="entry name" value="PLA2-like_dom"/>
</dbReference>
<dbReference type="GO" id="GO:0005509">
    <property type="term" value="F:calcium ion binding"/>
    <property type="evidence" value="ECO:0007669"/>
    <property type="project" value="InterPro"/>
</dbReference>
<dbReference type="GO" id="GO:0005543">
    <property type="term" value="F:phospholipid binding"/>
    <property type="evidence" value="ECO:0007669"/>
    <property type="project" value="TreeGrafter"/>
</dbReference>